<dbReference type="PANTHER" id="PTHR43394:SF1">
    <property type="entry name" value="ATP-BINDING CASSETTE SUB-FAMILY B MEMBER 10, MITOCHONDRIAL"/>
    <property type="match status" value="1"/>
</dbReference>
<feature type="transmembrane region" description="Helical" evidence="8">
    <location>
        <begin position="255"/>
        <end position="283"/>
    </location>
</feature>
<dbReference type="Gene3D" id="3.40.50.300">
    <property type="entry name" value="P-loop containing nucleotide triphosphate hydrolases"/>
    <property type="match status" value="1"/>
</dbReference>
<evidence type="ECO:0000256" key="6">
    <source>
        <dbReference type="ARBA" id="ARBA00022989"/>
    </source>
</evidence>
<dbReference type="PROSITE" id="PS50929">
    <property type="entry name" value="ABC_TM1F"/>
    <property type="match status" value="1"/>
</dbReference>
<evidence type="ECO:0000256" key="5">
    <source>
        <dbReference type="ARBA" id="ARBA00022840"/>
    </source>
</evidence>
<gene>
    <name evidence="11" type="ORF">CR203_23385</name>
</gene>
<dbReference type="Gene3D" id="1.20.1560.10">
    <property type="entry name" value="ABC transporter type 1, transmembrane domain"/>
    <property type="match status" value="1"/>
</dbReference>
<dbReference type="GO" id="GO:0005524">
    <property type="term" value="F:ATP binding"/>
    <property type="evidence" value="ECO:0007669"/>
    <property type="project" value="UniProtKB-KW"/>
</dbReference>
<dbReference type="PROSITE" id="PS00211">
    <property type="entry name" value="ABC_TRANSPORTER_1"/>
    <property type="match status" value="1"/>
</dbReference>
<evidence type="ECO:0000313" key="11">
    <source>
        <dbReference type="EMBL" id="RKL64954.1"/>
    </source>
</evidence>
<evidence type="ECO:0000256" key="4">
    <source>
        <dbReference type="ARBA" id="ARBA00022741"/>
    </source>
</evidence>
<sequence length="569" mass="65499">MRWNMRYFKWISSLLNGIRHMFLLGVVLLIIESLSLLFAIGLQKQLIDEVLFKENYTNFHIIVISMAFLYLIHSLLFTFGPLACHHVVAHIRFTLSKHLMLYLHKIPKDKLQKERSATFVHYFTQDIRMISRLTGEEIPNLLKEIVISLFLIFIVGYANIILLISILLFSLLNIVIGRYFAPKLKKMAKNVEKTKSELLIHSEESISSTREVIAFNRHQWELENFNRIYNRYFTAAMAEGQLVNKQMLSSEPIRWGANLSILGIGGFLVLQGQLSVGLFIVVYQYTSRLLTSFQTIFNSIMLISSRMSNVDRIREVLEGEKWNEGDKSLQSSITNIKFDHVNFKYDDNASPILRDINIELPIGKKIAFVGLSGGGKSTIVQLLARLHEPTEGNILVNNIPLNNIKRKNWMSKIAVVFQDPYLFPDTIRNNLLFGVEHISDEYLDKICKTVSIYDYIKSLKKGYDTIIGERGITLSGGQRQRIALARALLRNPEILILDEATSALDVKNEHLIQINIDKLRKDKTTIIIAHRLSTIKNADVIYLIKKGEAIEVEKPKNSEQWEFIYENIQ</sequence>
<name>A0A3A9JVJ7_9BACI</name>
<dbReference type="FunFam" id="3.40.50.300:FF:000218">
    <property type="entry name" value="Multidrug ABC transporter ATP-binding protein"/>
    <property type="match status" value="1"/>
</dbReference>
<keyword evidence="4" id="KW-0547">Nucleotide-binding</keyword>
<evidence type="ECO:0000256" key="1">
    <source>
        <dbReference type="ARBA" id="ARBA00004651"/>
    </source>
</evidence>
<dbReference type="SUPFAM" id="SSF90123">
    <property type="entry name" value="ABC transporter transmembrane region"/>
    <property type="match status" value="1"/>
</dbReference>
<dbReference type="OrthoDB" id="9770415at2"/>
<comment type="caution">
    <text evidence="11">The sequence shown here is derived from an EMBL/GenBank/DDBJ whole genome shotgun (WGS) entry which is preliminary data.</text>
</comment>
<evidence type="ECO:0000256" key="8">
    <source>
        <dbReference type="SAM" id="Phobius"/>
    </source>
</evidence>
<dbReference type="CDD" id="cd07346">
    <property type="entry name" value="ABC_6TM_exporters"/>
    <property type="match status" value="1"/>
</dbReference>
<dbReference type="InterPro" id="IPR003593">
    <property type="entry name" value="AAA+_ATPase"/>
</dbReference>
<evidence type="ECO:0000256" key="7">
    <source>
        <dbReference type="ARBA" id="ARBA00023136"/>
    </source>
</evidence>
<protein>
    <submittedName>
        <fullName evidence="11">ABC transporter ATP-binding protein</fullName>
    </submittedName>
</protein>
<keyword evidence="6 8" id="KW-1133">Transmembrane helix</keyword>
<evidence type="ECO:0000259" key="9">
    <source>
        <dbReference type="PROSITE" id="PS50893"/>
    </source>
</evidence>
<keyword evidence="7 8" id="KW-0472">Membrane</keyword>
<dbReference type="Proteomes" id="UP000281498">
    <property type="component" value="Unassembled WGS sequence"/>
</dbReference>
<dbReference type="InterPro" id="IPR003439">
    <property type="entry name" value="ABC_transporter-like_ATP-bd"/>
</dbReference>
<feature type="transmembrane region" description="Helical" evidence="8">
    <location>
        <begin position="161"/>
        <end position="181"/>
    </location>
</feature>
<dbReference type="SMART" id="SM00382">
    <property type="entry name" value="AAA"/>
    <property type="match status" value="1"/>
</dbReference>
<evidence type="ECO:0000259" key="10">
    <source>
        <dbReference type="PROSITE" id="PS50929"/>
    </source>
</evidence>
<dbReference type="PROSITE" id="PS50893">
    <property type="entry name" value="ABC_TRANSPORTER_2"/>
    <property type="match status" value="1"/>
</dbReference>
<organism evidence="11 12">
    <name type="scientific">Salipaludibacillus neizhouensis</name>
    <dbReference type="NCBI Taxonomy" id="885475"/>
    <lineage>
        <taxon>Bacteria</taxon>
        <taxon>Bacillati</taxon>
        <taxon>Bacillota</taxon>
        <taxon>Bacilli</taxon>
        <taxon>Bacillales</taxon>
        <taxon>Bacillaceae</taxon>
    </lineage>
</organism>
<dbReference type="InterPro" id="IPR036640">
    <property type="entry name" value="ABC1_TM_sf"/>
</dbReference>
<keyword evidence="12" id="KW-1185">Reference proteome</keyword>
<dbReference type="GO" id="GO:0016887">
    <property type="term" value="F:ATP hydrolysis activity"/>
    <property type="evidence" value="ECO:0007669"/>
    <property type="project" value="InterPro"/>
</dbReference>
<evidence type="ECO:0000256" key="3">
    <source>
        <dbReference type="ARBA" id="ARBA00022692"/>
    </source>
</evidence>
<dbReference type="PANTHER" id="PTHR43394">
    <property type="entry name" value="ATP-DEPENDENT PERMEASE MDL1, MITOCHONDRIAL"/>
    <property type="match status" value="1"/>
</dbReference>
<comment type="similarity">
    <text evidence="2">Belongs to the ABC transporter superfamily.</text>
</comment>
<dbReference type="InterPro" id="IPR011527">
    <property type="entry name" value="ABC1_TM_dom"/>
</dbReference>
<keyword evidence="3 8" id="KW-0812">Transmembrane</keyword>
<dbReference type="GO" id="GO:0005886">
    <property type="term" value="C:plasma membrane"/>
    <property type="evidence" value="ECO:0007669"/>
    <property type="project" value="UniProtKB-SubCell"/>
</dbReference>
<comment type="subcellular location">
    <subcellularLocation>
        <location evidence="1">Cell membrane</location>
        <topology evidence="1">Multi-pass membrane protein</topology>
    </subcellularLocation>
</comment>
<dbReference type="SUPFAM" id="SSF52540">
    <property type="entry name" value="P-loop containing nucleoside triphosphate hydrolases"/>
    <property type="match status" value="1"/>
</dbReference>
<dbReference type="GO" id="GO:0015421">
    <property type="term" value="F:ABC-type oligopeptide transporter activity"/>
    <property type="evidence" value="ECO:0007669"/>
    <property type="project" value="TreeGrafter"/>
</dbReference>
<dbReference type="Pfam" id="PF00005">
    <property type="entry name" value="ABC_tran"/>
    <property type="match status" value="1"/>
</dbReference>
<evidence type="ECO:0000313" key="12">
    <source>
        <dbReference type="Proteomes" id="UP000281498"/>
    </source>
</evidence>
<feature type="domain" description="ABC transporter" evidence="9">
    <location>
        <begin position="336"/>
        <end position="568"/>
    </location>
</feature>
<feature type="transmembrane region" description="Helical" evidence="8">
    <location>
        <begin position="61"/>
        <end position="84"/>
    </location>
</feature>
<dbReference type="InterPro" id="IPR039421">
    <property type="entry name" value="Type_1_exporter"/>
</dbReference>
<dbReference type="InterPro" id="IPR027417">
    <property type="entry name" value="P-loop_NTPase"/>
</dbReference>
<proteinExistence type="inferred from homology"/>
<dbReference type="EMBL" id="PDOE01000027">
    <property type="protein sequence ID" value="RKL64954.1"/>
    <property type="molecule type" value="Genomic_DNA"/>
</dbReference>
<dbReference type="InterPro" id="IPR017871">
    <property type="entry name" value="ABC_transporter-like_CS"/>
</dbReference>
<reference evidence="11 12" key="1">
    <citation type="submission" date="2017-10" db="EMBL/GenBank/DDBJ databases">
        <title>Bacillus sp. nov., a halophilic bacterium isolated from a Keqin Lake.</title>
        <authorList>
            <person name="Wang H."/>
        </authorList>
    </citation>
    <scope>NUCLEOTIDE SEQUENCE [LARGE SCALE GENOMIC DNA]</scope>
    <source>
        <strain evidence="11 12">KCTC 13187</strain>
    </source>
</reference>
<feature type="domain" description="ABC transmembrane type-1" evidence="10">
    <location>
        <begin position="23"/>
        <end position="305"/>
    </location>
</feature>
<dbReference type="AlphaFoldDB" id="A0A3A9JVJ7"/>
<keyword evidence="5 11" id="KW-0067">ATP-binding</keyword>
<evidence type="ECO:0000256" key="2">
    <source>
        <dbReference type="ARBA" id="ARBA00005417"/>
    </source>
</evidence>
<accession>A0A3A9JVJ7</accession>
<dbReference type="Pfam" id="PF00664">
    <property type="entry name" value="ABC_membrane"/>
    <property type="match status" value="1"/>
</dbReference>
<feature type="transmembrane region" description="Helical" evidence="8">
    <location>
        <begin position="21"/>
        <end position="41"/>
    </location>
</feature>